<dbReference type="EMBL" id="CAXAMM010002536">
    <property type="protein sequence ID" value="CAK8996506.1"/>
    <property type="molecule type" value="Genomic_DNA"/>
</dbReference>
<accession>A0ABP0I1Q5</accession>
<feature type="compositionally biased region" description="Low complexity" evidence="2">
    <location>
        <begin position="11"/>
        <end position="27"/>
    </location>
</feature>
<evidence type="ECO:0000256" key="2">
    <source>
        <dbReference type="SAM" id="MobiDB-lite"/>
    </source>
</evidence>
<feature type="region of interest" description="Disordered" evidence="2">
    <location>
        <begin position="1"/>
        <end position="27"/>
    </location>
</feature>
<evidence type="ECO:0000256" key="1">
    <source>
        <dbReference type="SAM" id="Coils"/>
    </source>
</evidence>
<keyword evidence="4" id="KW-1185">Reference proteome</keyword>
<comment type="caution">
    <text evidence="3">The sequence shown here is derived from an EMBL/GenBank/DDBJ whole genome shotgun (WGS) entry which is preliminary data.</text>
</comment>
<name>A0ABP0I1Q5_9DINO</name>
<evidence type="ECO:0008006" key="5">
    <source>
        <dbReference type="Google" id="ProtNLM"/>
    </source>
</evidence>
<proteinExistence type="predicted"/>
<feature type="coiled-coil region" evidence="1">
    <location>
        <begin position="84"/>
        <end position="125"/>
    </location>
</feature>
<gene>
    <name evidence="3" type="ORF">SCF082_LOCUS4821</name>
</gene>
<protein>
    <recommendedName>
        <fullName evidence="5">Kinetochore protein Spc24</fullName>
    </recommendedName>
</protein>
<evidence type="ECO:0000313" key="3">
    <source>
        <dbReference type="EMBL" id="CAK8996506.1"/>
    </source>
</evidence>
<keyword evidence="1" id="KW-0175">Coiled coil</keyword>
<evidence type="ECO:0000313" key="4">
    <source>
        <dbReference type="Proteomes" id="UP001642464"/>
    </source>
</evidence>
<dbReference type="Proteomes" id="UP001642464">
    <property type="component" value="Unassembled WGS sequence"/>
</dbReference>
<organism evidence="3 4">
    <name type="scientific">Durusdinium trenchii</name>
    <dbReference type="NCBI Taxonomy" id="1381693"/>
    <lineage>
        <taxon>Eukaryota</taxon>
        <taxon>Sar</taxon>
        <taxon>Alveolata</taxon>
        <taxon>Dinophyceae</taxon>
        <taxon>Suessiales</taxon>
        <taxon>Symbiodiniaceae</taxon>
        <taxon>Durusdinium</taxon>
    </lineage>
</organism>
<reference evidence="3 4" key="1">
    <citation type="submission" date="2024-02" db="EMBL/GenBank/DDBJ databases">
        <authorList>
            <person name="Chen Y."/>
            <person name="Shah S."/>
            <person name="Dougan E. K."/>
            <person name="Thang M."/>
            <person name="Chan C."/>
        </authorList>
    </citation>
    <scope>NUCLEOTIDE SEQUENCE [LARGE SCALE GENOMIC DNA]</scope>
</reference>
<sequence>MADDETPPGPAARRASSRGSSLGLGAAGQVELKQKMVKLDGEFKGLRAQVTQIWKLLDSKGIAPRDEELRSAVSVLQRTEQEERQRNTRAFEGLREEMRRQKQEMQKQQHEMHQLTKELQRHAKELHLQSKLGLNRDKDLPMTVQAVSDDLFRFKRQIYDSGVLVPKLEVAEEQAPDPPVGALELAEDVYSARLLIRLGVMKAKKENEADLDWLPVASRSL</sequence>